<sequence>MHKRIVVVALSLSLAGCATADFEQGLGQVLGAMGQPGASQAPLGENEIVGGLREALAVGTTKAINQLGRNDGYWGNAGVRIPVPPELAKLEKGLRNFGQGKTVDDFHLTLNRAAEQAVPQVAEIFGNAVRQMSIQDARAILNGSPDAATQFFRRTSSDAIYAKVYPLVQVTTQRVGVTQQYKQMASSYGPLLKMAGVKNIDLDAYVTQQALAGLFTTIAQEEARIRQNPAARTTEILKRVFGSQGR</sequence>
<keyword evidence="3" id="KW-1185">Reference proteome</keyword>
<evidence type="ECO:0000313" key="3">
    <source>
        <dbReference type="Proteomes" id="UP000238220"/>
    </source>
</evidence>
<organism evidence="2 3">
    <name type="scientific">Solimonas fluminis</name>
    <dbReference type="NCBI Taxonomy" id="2086571"/>
    <lineage>
        <taxon>Bacteria</taxon>
        <taxon>Pseudomonadati</taxon>
        <taxon>Pseudomonadota</taxon>
        <taxon>Gammaproteobacteria</taxon>
        <taxon>Nevskiales</taxon>
        <taxon>Nevskiaceae</taxon>
        <taxon>Solimonas</taxon>
    </lineage>
</organism>
<dbReference type="RefSeq" id="WP_104229991.1">
    <property type="nucleotide sequence ID" value="NZ_PSNW01000004.1"/>
</dbReference>
<feature type="signal peptide" evidence="1">
    <location>
        <begin position="1"/>
        <end position="20"/>
    </location>
</feature>
<dbReference type="OrthoDB" id="5292580at2"/>
<comment type="caution">
    <text evidence="2">The sequence shown here is derived from an EMBL/GenBank/DDBJ whole genome shotgun (WGS) entry which is preliminary data.</text>
</comment>
<dbReference type="InterPro" id="IPR025245">
    <property type="entry name" value="DUF4197"/>
</dbReference>
<protein>
    <submittedName>
        <fullName evidence="2">DUF4197 domain-containing protein</fullName>
    </submittedName>
</protein>
<accession>A0A2S5TGJ6</accession>
<dbReference type="EMBL" id="PSNW01000004">
    <property type="protein sequence ID" value="PPE74103.1"/>
    <property type="molecule type" value="Genomic_DNA"/>
</dbReference>
<evidence type="ECO:0000313" key="2">
    <source>
        <dbReference type="EMBL" id="PPE74103.1"/>
    </source>
</evidence>
<dbReference type="PROSITE" id="PS51257">
    <property type="entry name" value="PROKAR_LIPOPROTEIN"/>
    <property type="match status" value="1"/>
</dbReference>
<feature type="chain" id="PRO_5015447214" evidence="1">
    <location>
        <begin position="21"/>
        <end position="246"/>
    </location>
</feature>
<keyword evidence="1" id="KW-0732">Signal</keyword>
<proteinExistence type="predicted"/>
<evidence type="ECO:0000256" key="1">
    <source>
        <dbReference type="SAM" id="SignalP"/>
    </source>
</evidence>
<reference evidence="2 3" key="1">
    <citation type="submission" date="2018-02" db="EMBL/GenBank/DDBJ databases">
        <title>Genome sequencing of Solimonas sp. HR-BB.</title>
        <authorList>
            <person name="Lee Y."/>
            <person name="Jeon C.O."/>
        </authorList>
    </citation>
    <scope>NUCLEOTIDE SEQUENCE [LARGE SCALE GENOMIC DNA]</scope>
    <source>
        <strain evidence="2 3">HR-BB</strain>
    </source>
</reference>
<dbReference type="AlphaFoldDB" id="A0A2S5TGJ6"/>
<dbReference type="Proteomes" id="UP000238220">
    <property type="component" value="Unassembled WGS sequence"/>
</dbReference>
<gene>
    <name evidence="2" type="ORF">C3942_08665</name>
</gene>
<dbReference type="Pfam" id="PF13852">
    <property type="entry name" value="DUF4197"/>
    <property type="match status" value="1"/>
</dbReference>
<name>A0A2S5TGJ6_9GAMM</name>